<gene>
    <name evidence="2" type="ORF">METZ01_LOCUS467686</name>
</gene>
<feature type="domain" description="Helicase ATP-binding" evidence="1">
    <location>
        <begin position="26"/>
        <end position="143"/>
    </location>
</feature>
<name>A0A383B4C2_9ZZZZ</name>
<dbReference type="PANTHER" id="PTHR13710:SF150">
    <property type="entry name" value="ATP-DEPENDENT DNA HELICASE RECQ"/>
    <property type="match status" value="1"/>
</dbReference>
<feature type="non-terminal residue" evidence="2">
    <location>
        <position position="143"/>
    </location>
</feature>
<dbReference type="GO" id="GO:0005694">
    <property type="term" value="C:chromosome"/>
    <property type="evidence" value="ECO:0007669"/>
    <property type="project" value="TreeGrafter"/>
</dbReference>
<dbReference type="InterPro" id="IPR011545">
    <property type="entry name" value="DEAD/DEAH_box_helicase_dom"/>
</dbReference>
<dbReference type="GO" id="GO:0009378">
    <property type="term" value="F:four-way junction helicase activity"/>
    <property type="evidence" value="ECO:0007669"/>
    <property type="project" value="TreeGrafter"/>
</dbReference>
<accession>A0A383B4C2</accession>
<dbReference type="GO" id="GO:0006281">
    <property type="term" value="P:DNA repair"/>
    <property type="evidence" value="ECO:0007669"/>
    <property type="project" value="TreeGrafter"/>
</dbReference>
<dbReference type="GO" id="GO:0006310">
    <property type="term" value="P:DNA recombination"/>
    <property type="evidence" value="ECO:0007669"/>
    <property type="project" value="TreeGrafter"/>
</dbReference>
<dbReference type="GO" id="GO:0005524">
    <property type="term" value="F:ATP binding"/>
    <property type="evidence" value="ECO:0007669"/>
    <property type="project" value="InterPro"/>
</dbReference>
<dbReference type="Gene3D" id="3.40.50.300">
    <property type="entry name" value="P-loop containing nucleotide triphosphate hydrolases"/>
    <property type="match status" value="1"/>
</dbReference>
<dbReference type="InterPro" id="IPR027417">
    <property type="entry name" value="P-loop_NTPase"/>
</dbReference>
<evidence type="ECO:0000259" key="1">
    <source>
        <dbReference type="PROSITE" id="PS51192"/>
    </source>
</evidence>
<dbReference type="SUPFAM" id="SSF52540">
    <property type="entry name" value="P-loop containing nucleoside triphosphate hydrolases"/>
    <property type="match status" value="1"/>
</dbReference>
<dbReference type="CDD" id="cd17920">
    <property type="entry name" value="DEXHc_RecQ"/>
    <property type="match status" value="1"/>
</dbReference>
<organism evidence="2">
    <name type="scientific">marine metagenome</name>
    <dbReference type="NCBI Taxonomy" id="408172"/>
    <lineage>
        <taxon>unclassified sequences</taxon>
        <taxon>metagenomes</taxon>
        <taxon>ecological metagenomes</taxon>
    </lineage>
</organism>
<dbReference type="PROSITE" id="PS51192">
    <property type="entry name" value="HELICASE_ATP_BIND_1"/>
    <property type="match status" value="1"/>
</dbReference>
<dbReference type="GO" id="GO:0003676">
    <property type="term" value="F:nucleic acid binding"/>
    <property type="evidence" value="ECO:0007669"/>
    <property type="project" value="InterPro"/>
</dbReference>
<dbReference type="AlphaFoldDB" id="A0A383B4C2"/>
<dbReference type="GO" id="GO:0043138">
    <property type="term" value="F:3'-5' DNA helicase activity"/>
    <property type="evidence" value="ECO:0007669"/>
    <property type="project" value="TreeGrafter"/>
</dbReference>
<reference evidence="2" key="1">
    <citation type="submission" date="2018-05" db="EMBL/GenBank/DDBJ databases">
        <authorList>
            <person name="Lanie J.A."/>
            <person name="Ng W.-L."/>
            <person name="Kazmierczak K.M."/>
            <person name="Andrzejewski T.M."/>
            <person name="Davidsen T.M."/>
            <person name="Wayne K.J."/>
            <person name="Tettelin H."/>
            <person name="Glass J.I."/>
            <person name="Rusch D."/>
            <person name="Podicherti R."/>
            <person name="Tsui H.-C.T."/>
            <person name="Winkler M.E."/>
        </authorList>
    </citation>
    <scope>NUCLEOTIDE SEQUENCE</scope>
</reference>
<dbReference type="EMBL" id="UINC01197376">
    <property type="protein sequence ID" value="SVE14832.1"/>
    <property type="molecule type" value="Genomic_DNA"/>
</dbReference>
<evidence type="ECO:0000313" key="2">
    <source>
        <dbReference type="EMBL" id="SVE14832.1"/>
    </source>
</evidence>
<sequence>MPEKLHQILESRFAISELYPLQGKVISHIMEGHHALVVMPTGSGKSLCFQLPALALDREGVTLVFSPLIALMEDQVAALKKKGIAAEFINSTLDSGTRKKRYEALARGEYELIYATPERMYKEEFRSALDSIPGGVKLLAIDE</sequence>
<dbReference type="GO" id="GO:0005737">
    <property type="term" value="C:cytoplasm"/>
    <property type="evidence" value="ECO:0007669"/>
    <property type="project" value="TreeGrafter"/>
</dbReference>
<dbReference type="InterPro" id="IPR014001">
    <property type="entry name" value="Helicase_ATP-bd"/>
</dbReference>
<proteinExistence type="predicted"/>
<protein>
    <recommendedName>
        <fullName evidence="1">Helicase ATP-binding domain-containing protein</fullName>
    </recommendedName>
</protein>
<dbReference type="Pfam" id="PF00270">
    <property type="entry name" value="DEAD"/>
    <property type="match status" value="1"/>
</dbReference>
<dbReference type="PANTHER" id="PTHR13710">
    <property type="entry name" value="DNA HELICASE RECQ FAMILY MEMBER"/>
    <property type="match status" value="1"/>
</dbReference>